<keyword evidence="4" id="KW-1185">Reference proteome</keyword>
<sequence>MTRKLLSLAFFFALSFTLFAQSDEELVKATVQKNTIKGHIYFLASDELRGRETGSAEIDIAARYLSTTLQRYGVAPVPGAREGYFQDVPLVQVLAPSSYSFSLGNTSLTSEQLIRVEGAGIQAKADIVYVGHGSEEDFADKKLKGKIVIALAGTESASDLRTVFMESEKKAERAKKAEALGLVELHTESPENWSQISRYLRGSSYQIQKPEEASSSSFFKLWVKDDSKTLAKSLLSKKRQLADIAISETVRIPVPSKNVVGMVEGTDPELKNEFVIYSAHYDHIGVGKANAEGDSIFNGARDNAIGVVTVLSVAESLAKNPTKRSALFILFTAEEKGLWGSRYYAENPLLPLNQMVYCFNSDNGGYNDTSVATIVGLGRTTAEKHIKKASETFGLTAIDDPAGEQGLFDRSDNVNFAKKGIPAPTFSLGFTAFDAEIMKYYHQQADNPESVDYEYLEKFFRAYVLSSRLIANDPETPFWVEGDKYYPVGVELYKNK</sequence>
<dbReference type="Gene3D" id="3.50.30.30">
    <property type="match status" value="1"/>
</dbReference>
<protein>
    <submittedName>
        <fullName evidence="3">M28 family peptidase</fullName>
    </submittedName>
</protein>
<dbReference type="PANTHER" id="PTHR12147">
    <property type="entry name" value="METALLOPEPTIDASE M28 FAMILY MEMBER"/>
    <property type="match status" value="1"/>
</dbReference>
<dbReference type="PANTHER" id="PTHR12147:SF26">
    <property type="entry name" value="PEPTIDASE M28 DOMAIN-CONTAINING PROTEIN"/>
    <property type="match status" value="1"/>
</dbReference>
<dbReference type="InterPro" id="IPR046450">
    <property type="entry name" value="PA_dom_sf"/>
</dbReference>
<accession>A0ABT8F6J0</accession>
<comment type="caution">
    <text evidence="3">The sequence shown here is derived from an EMBL/GenBank/DDBJ whole genome shotgun (WGS) entry which is preliminary data.</text>
</comment>
<evidence type="ECO:0000256" key="1">
    <source>
        <dbReference type="SAM" id="SignalP"/>
    </source>
</evidence>
<keyword evidence="1" id="KW-0732">Signal</keyword>
<proteinExistence type="predicted"/>
<dbReference type="InterPro" id="IPR045175">
    <property type="entry name" value="M28_fam"/>
</dbReference>
<dbReference type="Proteomes" id="UP001168552">
    <property type="component" value="Unassembled WGS sequence"/>
</dbReference>
<dbReference type="RefSeq" id="WP_320004515.1">
    <property type="nucleotide sequence ID" value="NZ_JAUHJS010000005.1"/>
</dbReference>
<dbReference type="EMBL" id="JAUHJS010000005">
    <property type="protein sequence ID" value="MDN4165980.1"/>
    <property type="molecule type" value="Genomic_DNA"/>
</dbReference>
<evidence type="ECO:0000313" key="4">
    <source>
        <dbReference type="Proteomes" id="UP001168552"/>
    </source>
</evidence>
<dbReference type="InterPro" id="IPR007484">
    <property type="entry name" value="Peptidase_M28"/>
</dbReference>
<name>A0ABT8F6J0_9BACT</name>
<evidence type="ECO:0000259" key="2">
    <source>
        <dbReference type="Pfam" id="PF04389"/>
    </source>
</evidence>
<feature type="domain" description="Peptidase M28" evidence="2">
    <location>
        <begin position="258"/>
        <end position="462"/>
    </location>
</feature>
<feature type="chain" id="PRO_5046430887" evidence="1">
    <location>
        <begin position="21"/>
        <end position="496"/>
    </location>
</feature>
<gene>
    <name evidence="3" type="ORF">QWY31_10735</name>
</gene>
<organism evidence="3 4">
    <name type="scientific">Shiella aurantiaca</name>
    <dbReference type="NCBI Taxonomy" id="3058365"/>
    <lineage>
        <taxon>Bacteria</taxon>
        <taxon>Pseudomonadati</taxon>
        <taxon>Bacteroidota</taxon>
        <taxon>Cytophagia</taxon>
        <taxon>Cytophagales</taxon>
        <taxon>Shiellaceae</taxon>
        <taxon>Shiella</taxon>
    </lineage>
</organism>
<dbReference type="SUPFAM" id="SSF52025">
    <property type="entry name" value="PA domain"/>
    <property type="match status" value="1"/>
</dbReference>
<dbReference type="Pfam" id="PF04389">
    <property type="entry name" value="Peptidase_M28"/>
    <property type="match status" value="1"/>
</dbReference>
<evidence type="ECO:0000313" key="3">
    <source>
        <dbReference type="EMBL" id="MDN4165980.1"/>
    </source>
</evidence>
<feature type="signal peptide" evidence="1">
    <location>
        <begin position="1"/>
        <end position="20"/>
    </location>
</feature>
<reference evidence="3" key="1">
    <citation type="submission" date="2023-06" db="EMBL/GenBank/DDBJ databases">
        <title>Cytophagales bacterium Strain LB-30, isolated from soil.</title>
        <authorList>
            <person name="Liu B."/>
        </authorList>
    </citation>
    <scope>NUCLEOTIDE SEQUENCE</scope>
    <source>
        <strain evidence="3">LB-30</strain>
    </source>
</reference>
<dbReference type="Gene3D" id="3.40.630.10">
    <property type="entry name" value="Zn peptidases"/>
    <property type="match status" value="1"/>
</dbReference>
<dbReference type="SUPFAM" id="SSF53187">
    <property type="entry name" value="Zn-dependent exopeptidases"/>
    <property type="match status" value="1"/>
</dbReference>